<proteinExistence type="predicted"/>
<evidence type="ECO:0000313" key="2">
    <source>
        <dbReference type="Proteomes" id="UP001209878"/>
    </source>
</evidence>
<dbReference type="AlphaFoldDB" id="A0AAD9MJ97"/>
<evidence type="ECO:0000313" key="1">
    <source>
        <dbReference type="EMBL" id="KAK2138157.1"/>
    </source>
</evidence>
<gene>
    <name evidence="1" type="ORF">NP493_8560g00002</name>
</gene>
<name>A0AAD9MJ97_RIDPI</name>
<reference evidence="1" key="1">
    <citation type="journal article" date="2023" name="Mol. Biol. Evol.">
        <title>Third-Generation Sequencing Reveals the Adaptive Role of the Epigenome in Three Deep-Sea Polychaetes.</title>
        <authorList>
            <person name="Perez M."/>
            <person name="Aroh O."/>
            <person name="Sun Y."/>
            <person name="Lan Y."/>
            <person name="Juniper S.K."/>
            <person name="Young C.R."/>
            <person name="Angers B."/>
            <person name="Qian P.Y."/>
        </authorList>
    </citation>
    <scope>NUCLEOTIDE SEQUENCE</scope>
    <source>
        <strain evidence="1">R07B-5</strain>
    </source>
</reference>
<dbReference type="EMBL" id="JAODUO010008544">
    <property type="protein sequence ID" value="KAK2138157.1"/>
    <property type="molecule type" value="Genomic_DNA"/>
</dbReference>
<dbReference type="Proteomes" id="UP001209878">
    <property type="component" value="Unassembled WGS sequence"/>
</dbReference>
<sequence length="52" mass="5301">MANNPGMNTPNLAALQQFASATSQSGNLGLSGMNNSGTSIHHQVPLLPCHGL</sequence>
<organism evidence="1 2">
    <name type="scientific">Ridgeia piscesae</name>
    <name type="common">Tubeworm</name>
    <dbReference type="NCBI Taxonomy" id="27915"/>
    <lineage>
        <taxon>Eukaryota</taxon>
        <taxon>Metazoa</taxon>
        <taxon>Spiralia</taxon>
        <taxon>Lophotrochozoa</taxon>
        <taxon>Annelida</taxon>
        <taxon>Polychaeta</taxon>
        <taxon>Sedentaria</taxon>
        <taxon>Canalipalpata</taxon>
        <taxon>Sabellida</taxon>
        <taxon>Siboglinidae</taxon>
        <taxon>Ridgeia</taxon>
    </lineage>
</organism>
<feature type="non-terminal residue" evidence="1">
    <location>
        <position position="52"/>
    </location>
</feature>
<keyword evidence="2" id="KW-1185">Reference proteome</keyword>
<protein>
    <submittedName>
        <fullName evidence="1">Uncharacterized protein</fullName>
    </submittedName>
</protein>
<comment type="caution">
    <text evidence="1">The sequence shown here is derived from an EMBL/GenBank/DDBJ whole genome shotgun (WGS) entry which is preliminary data.</text>
</comment>
<accession>A0AAD9MJ97</accession>